<dbReference type="SUPFAM" id="SSF55874">
    <property type="entry name" value="ATPase domain of HSP90 chaperone/DNA topoisomerase II/histidine kinase"/>
    <property type="match status" value="1"/>
</dbReference>
<protein>
    <recommendedName>
        <fullName evidence="3">ATP-binding protein</fullName>
    </recommendedName>
</protein>
<sequence>MIKVTQREIERIKRFNLTLRKGGKSSRVKKKGRVQYINNWFQENSDFISLEKSSGRYTVVFPESLNLYDGFNQSIKPINSLRKILSFKRGGVRLRALDLNAIQDISTPASLVLTAEIDNWNTKNGRKLTPQTERWHPNVRGTLSELGFFELFNYQPCAPNSNGLVKVVKFIKGKPGDEDKAKHLREQIEKIVGSRVKRPPLFQALSEAITNVTHHAYPKEIIKARKHWYMTASFCEQSRKLKVAFYDQGIGIPSSLPKSKFWESAKGYIAKMGLINDHPSLIAAAVEMGRTSTNSGNRGKGLQDLLEFIRQYGNGYLSIMSQRGHYRFSCIERQEKIQKNSLDFPIMGTLIIWSVTIPERGVMQ</sequence>
<accession>A0ABT0N2Y1</accession>
<dbReference type="Proteomes" id="UP001202831">
    <property type="component" value="Unassembled WGS sequence"/>
</dbReference>
<name>A0ABT0N2Y1_9GAMM</name>
<dbReference type="EMBL" id="JAKIKT010000001">
    <property type="protein sequence ID" value="MCL2912806.1"/>
    <property type="molecule type" value="Genomic_DNA"/>
</dbReference>
<evidence type="ECO:0000313" key="2">
    <source>
        <dbReference type="Proteomes" id="UP001202831"/>
    </source>
</evidence>
<dbReference type="RefSeq" id="WP_249247626.1">
    <property type="nucleotide sequence ID" value="NZ_JAKIKT010000001.1"/>
</dbReference>
<keyword evidence="2" id="KW-1185">Reference proteome</keyword>
<evidence type="ECO:0000313" key="1">
    <source>
        <dbReference type="EMBL" id="MCL2912806.1"/>
    </source>
</evidence>
<reference evidence="1 2" key="1">
    <citation type="submission" date="2022-01" db="EMBL/GenBank/DDBJ databases">
        <title>Whole genome-based taxonomy of the Shewanellaceae.</title>
        <authorList>
            <person name="Martin-Rodriguez A.J."/>
        </authorList>
    </citation>
    <scope>NUCLEOTIDE SEQUENCE [LARGE SCALE GENOMIC DNA]</scope>
    <source>
        <strain evidence="1 2">DSM 21332</strain>
    </source>
</reference>
<organism evidence="1 2">
    <name type="scientific">Shewanella corallii</name>
    <dbReference type="NCBI Taxonomy" id="560080"/>
    <lineage>
        <taxon>Bacteria</taxon>
        <taxon>Pseudomonadati</taxon>
        <taxon>Pseudomonadota</taxon>
        <taxon>Gammaproteobacteria</taxon>
        <taxon>Alteromonadales</taxon>
        <taxon>Shewanellaceae</taxon>
        <taxon>Shewanella</taxon>
    </lineage>
</organism>
<proteinExistence type="predicted"/>
<dbReference type="InterPro" id="IPR036890">
    <property type="entry name" value="HATPase_C_sf"/>
</dbReference>
<evidence type="ECO:0008006" key="3">
    <source>
        <dbReference type="Google" id="ProtNLM"/>
    </source>
</evidence>
<comment type="caution">
    <text evidence="1">The sequence shown here is derived from an EMBL/GenBank/DDBJ whole genome shotgun (WGS) entry which is preliminary data.</text>
</comment>
<gene>
    <name evidence="1" type="ORF">L2725_03235</name>
</gene>